<gene>
    <name evidence="4" type="primary">8236714</name>
    <name evidence="3" type="ORF">Phum_PHUM171180</name>
</gene>
<comment type="similarity">
    <text evidence="1">Belongs to the SNF7 family.</text>
</comment>
<organism>
    <name type="scientific">Pediculus humanus subsp. corporis</name>
    <name type="common">Body louse</name>
    <dbReference type="NCBI Taxonomy" id="121224"/>
    <lineage>
        <taxon>Eukaryota</taxon>
        <taxon>Metazoa</taxon>
        <taxon>Ecdysozoa</taxon>
        <taxon>Arthropoda</taxon>
        <taxon>Hexapoda</taxon>
        <taxon>Insecta</taxon>
        <taxon>Pterygota</taxon>
        <taxon>Neoptera</taxon>
        <taxon>Paraneoptera</taxon>
        <taxon>Psocodea</taxon>
        <taxon>Troctomorpha</taxon>
        <taxon>Phthiraptera</taxon>
        <taxon>Anoplura</taxon>
        <taxon>Pediculidae</taxon>
        <taxon>Pediculus</taxon>
    </lineage>
</organism>
<dbReference type="STRING" id="121224.E0VG15"/>
<reference evidence="3" key="2">
    <citation type="submission" date="2007-04" db="EMBL/GenBank/DDBJ databases">
        <title>The genome of the human body louse.</title>
        <authorList>
            <consortium name="The Human Body Louse Genome Consortium"/>
            <person name="Kirkness E."/>
            <person name="Walenz B."/>
            <person name="Hass B."/>
            <person name="Bruggner R."/>
            <person name="Strausberg R."/>
        </authorList>
    </citation>
    <scope>NUCLEOTIDE SEQUENCE</scope>
    <source>
        <strain evidence="3">USDA</strain>
    </source>
</reference>
<dbReference type="GO" id="GO:0006900">
    <property type="term" value="P:vesicle budding from membrane"/>
    <property type="evidence" value="ECO:0007669"/>
    <property type="project" value="TreeGrafter"/>
</dbReference>
<dbReference type="HOGENOM" id="CLU_941056_0_0_1"/>
<reference evidence="4" key="3">
    <citation type="submission" date="2021-02" db="UniProtKB">
        <authorList>
            <consortium name="EnsemblMetazoa"/>
        </authorList>
    </citation>
    <scope>IDENTIFICATION</scope>
    <source>
        <strain evidence="4">USDA</strain>
    </source>
</reference>
<feature type="coiled-coil region" evidence="2">
    <location>
        <begin position="114"/>
        <end position="141"/>
    </location>
</feature>
<keyword evidence="5" id="KW-1185">Reference proteome</keyword>
<dbReference type="OMA" id="WRHAKTL"/>
<evidence type="ECO:0000313" key="3">
    <source>
        <dbReference type="EMBL" id="EEB12321.1"/>
    </source>
</evidence>
<name>E0VG15_PEDHC</name>
<dbReference type="EnsemblMetazoa" id="PHUM171180-RA">
    <property type="protein sequence ID" value="PHUM171180-PA"/>
    <property type="gene ID" value="PHUM171180"/>
</dbReference>
<dbReference type="GO" id="GO:0009898">
    <property type="term" value="C:cytoplasmic side of plasma membrane"/>
    <property type="evidence" value="ECO:0007669"/>
    <property type="project" value="TreeGrafter"/>
</dbReference>
<dbReference type="VEuPathDB" id="VectorBase:PHUM171180"/>
<dbReference type="eggNOG" id="KOG2911">
    <property type="taxonomic scope" value="Eukaryota"/>
</dbReference>
<dbReference type="EMBL" id="AAZO01001990">
    <property type="status" value="NOT_ANNOTATED_CDS"/>
    <property type="molecule type" value="Genomic_DNA"/>
</dbReference>
<dbReference type="PANTHER" id="PTHR22761">
    <property type="entry name" value="CHARGED MULTIVESICULAR BODY PROTEIN"/>
    <property type="match status" value="1"/>
</dbReference>
<dbReference type="GO" id="GO:0000815">
    <property type="term" value="C:ESCRT III complex"/>
    <property type="evidence" value="ECO:0007669"/>
    <property type="project" value="TreeGrafter"/>
</dbReference>
<evidence type="ECO:0000256" key="1">
    <source>
        <dbReference type="ARBA" id="ARBA00006190"/>
    </source>
</evidence>
<sequence length="296" mass="33873">MLFANPLKWTFSKIKSNIIGKEDTQDAVFIYISVLEFLGKNLLKEAQSSQGKLIKFEKLGELSKIENNDDLLIILTWLQKQKLAAVCTQKNQSLVKLSKNEKKSVEISDIDIGIYNLENQQEVLKNYISKLENERNAALEKTKSYLSSKMKNMAIISLRRKKEIEKSIEKKMITLENVETLLNKIDQAKIDSEVIECYQSGIVALKQVFKETGLNEETVLSTMEELEDELNKINEVEEALSKPLDKNDEQNLEDELNEILLEKAPPVPKNIEIPEENKKIDKDISGIKKKMEALSI</sequence>
<dbReference type="PANTHER" id="PTHR22761:SF21">
    <property type="entry name" value="CHARGED MULTIVESICULAR BODY PROTEIN 7"/>
    <property type="match status" value="1"/>
</dbReference>
<evidence type="ECO:0000313" key="4">
    <source>
        <dbReference type="EnsemblMetazoa" id="PHUM171180-PA"/>
    </source>
</evidence>
<reference evidence="3" key="1">
    <citation type="submission" date="2007-04" db="EMBL/GenBank/DDBJ databases">
        <title>Annotation of Pediculus humanus corporis strain USDA.</title>
        <authorList>
            <person name="Kirkness E."/>
            <person name="Hannick L."/>
            <person name="Hass B."/>
            <person name="Bruggner R."/>
            <person name="Lawson D."/>
            <person name="Bidwell S."/>
            <person name="Joardar V."/>
            <person name="Caler E."/>
            <person name="Walenz B."/>
            <person name="Inman J."/>
            <person name="Schobel S."/>
            <person name="Galinsky K."/>
            <person name="Amedeo P."/>
            <person name="Strausberg R."/>
        </authorList>
    </citation>
    <scope>NUCLEOTIDE SEQUENCE</scope>
    <source>
        <strain evidence="3">USDA</strain>
    </source>
</reference>
<dbReference type="GO" id="GO:0032511">
    <property type="term" value="P:late endosome to vacuole transport via multivesicular body sorting pathway"/>
    <property type="evidence" value="ECO:0007669"/>
    <property type="project" value="TreeGrafter"/>
</dbReference>
<dbReference type="RefSeq" id="XP_002425059.1">
    <property type="nucleotide sequence ID" value="XM_002425014.1"/>
</dbReference>
<dbReference type="InParanoid" id="E0VG15"/>
<evidence type="ECO:0000256" key="2">
    <source>
        <dbReference type="SAM" id="Coils"/>
    </source>
</evidence>
<protein>
    <submittedName>
        <fullName evidence="3 4">Protein CHMP7, putative</fullName>
    </submittedName>
</protein>
<dbReference type="GO" id="GO:0005771">
    <property type="term" value="C:multivesicular body"/>
    <property type="evidence" value="ECO:0007669"/>
    <property type="project" value="TreeGrafter"/>
</dbReference>
<dbReference type="AlphaFoldDB" id="E0VG15"/>
<dbReference type="Gene3D" id="6.10.140.1230">
    <property type="match status" value="1"/>
</dbReference>
<dbReference type="CTD" id="8236714"/>
<dbReference type="Pfam" id="PF03357">
    <property type="entry name" value="Snf7"/>
    <property type="match status" value="1"/>
</dbReference>
<keyword evidence="2" id="KW-0175">Coiled coil</keyword>
<dbReference type="FunCoup" id="E0VG15">
    <property type="interactions" value="1755"/>
</dbReference>
<dbReference type="EMBL" id="DS235131">
    <property type="protein sequence ID" value="EEB12321.1"/>
    <property type="molecule type" value="Genomic_DNA"/>
</dbReference>
<evidence type="ECO:0000313" key="5">
    <source>
        <dbReference type="Proteomes" id="UP000009046"/>
    </source>
</evidence>
<dbReference type="GeneID" id="8236714"/>
<dbReference type="Proteomes" id="UP000009046">
    <property type="component" value="Unassembled WGS sequence"/>
</dbReference>
<dbReference type="InterPro" id="IPR005024">
    <property type="entry name" value="Snf7_fam"/>
</dbReference>
<dbReference type="KEGG" id="phu:Phum_PHUM171180"/>
<accession>E0VG15</accession>
<dbReference type="OrthoDB" id="10250120at2759"/>
<proteinExistence type="inferred from homology"/>